<proteinExistence type="predicted"/>
<dbReference type="EMBL" id="JAEDAQ010000002">
    <property type="protein sequence ID" value="MBH9580126.1"/>
    <property type="molecule type" value="Genomic_DNA"/>
</dbReference>
<gene>
    <name evidence="1" type="ORF">I9026_01905</name>
</gene>
<reference evidence="1 2" key="1">
    <citation type="submission" date="2020-12" db="EMBL/GenBank/DDBJ databases">
        <title>Genomic analysis of Staphylococcus felis from a cat with skin infection.</title>
        <authorList>
            <person name="Aslantas O."/>
            <person name="Keskin O."/>
            <person name="Buyukaltay K."/>
            <person name="Gullu Yucetepe A."/>
        </authorList>
    </citation>
    <scope>NUCLEOTIDE SEQUENCE [LARGE SCALE GENOMIC DNA]</scope>
    <source>
        <strain evidence="1 2">HARRANVET</strain>
    </source>
</reference>
<name>A0ABS0QLN6_9STAP</name>
<organism evidence="1 2">
    <name type="scientific">Staphylococcus felis</name>
    <dbReference type="NCBI Taxonomy" id="46127"/>
    <lineage>
        <taxon>Bacteria</taxon>
        <taxon>Bacillati</taxon>
        <taxon>Bacillota</taxon>
        <taxon>Bacilli</taxon>
        <taxon>Bacillales</taxon>
        <taxon>Staphylococcaceae</taxon>
        <taxon>Staphylococcus</taxon>
    </lineage>
</organism>
<evidence type="ECO:0008006" key="3">
    <source>
        <dbReference type="Google" id="ProtNLM"/>
    </source>
</evidence>
<sequence>MRDLAEQIDQLSIEYEEKIVENISALISSVIAILNDNSVKQTITLSDGSTISKDVVDRRKLRTILNELRKLERKASNMIYDGVLLPLELAIALTVDNLSKNYDSVVKKARITPKTFIDQQGADGLTLKDRTEFRAMSYTDDLHKRIRQSINKGYTVSETINEVHDIFNGKEWELRRLVTTETFNAYRKQVGKIAEENELTWIKIHESFPRHPRRRFHECYKYAHEDKYGKGQGVFKTHDAKIYFPHPQCTSWLELIELTGEV</sequence>
<dbReference type="RefSeq" id="WP_115870760.1">
    <property type="nucleotide sequence ID" value="NZ_JAEDAQ010000002.1"/>
</dbReference>
<keyword evidence="2" id="KW-1185">Reference proteome</keyword>
<protein>
    <recommendedName>
        <fullName evidence="3">Phage head morphogenesis protein</fullName>
    </recommendedName>
</protein>
<evidence type="ECO:0000313" key="2">
    <source>
        <dbReference type="Proteomes" id="UP000597038"/>
    </source>
</evidence>
<comment type="caution">
    <text evidence="1">The sequence shown here is derived from an EMBL/GenBank/DDBJ whole genome shotgun (WGS) entry which is preliminary data.</text>
</comment>
<accession>A0ABS0QLN6</accession>
<dbReference type="Proteomes" id="UP000597038">
    <property type="component" value="Unassembled WGS sequence"/>
</dbReference>
<evidence type="ECO:0000313" key="1">
    <source>
        <dbReference type="EMBL" id="MBH9580126.1"/>
    </source>
</evidence>